<dbReference type="GO" id="GO:0051287">
    <property type="term" value="F:NAD binding"/>
    <property type="evidence" value="ECO:0007669"/>
    <property type="project" value="InterPro"/>
</dbReference>
<comment type="caution">
    <text evidence="5">The sequence shown here is derived from an EMBL/GenBank/DDBJ whole genome shotgun (WGS) entry which is preliminary data.</text>
</comment>
<evidence type="ECO:0000256" key="3">
    <source>
        <dbReference type="ARBA" id="ARBA00023027"/>
    </source>
</evidence>
<dbReference type="NCBIfam" id="TIGR00557">
    <property type="entry name" value="pdxA"/>
    <property type="match status" value="1"/>
</dbReference>
<evidence type="ECO:0000256" key="4">
    <source>
        <dbReference type="SAM" id="MobiDB-lite"/>
    </source>
</evidence>
<dbReference type="SUPFAM" id="SSF53659">
    <property type="entry name" value="Isocitrate/Isopropylmalate dehydrogenase-like"/>
    <property type="match status" value="1"/>
</dbReference>
<dbReference type="AlphaFoldDB" id="A0A932I1V3"/>
<dbReference type="Proteomes" id="UP000782312">
    <property type="component" value="Unassembled WGS sequence"/>
</dbReference>
<dbReference type="EMBL" id="JACPUR010000025">
    <property type="protein sequence ID" value="MBI3128237.1"/>
    <property type="molecule type" value="Genomic_DNA"/>
</dbReference>
<evidence type="ECO:0000313" key="6">
    <source>
        <dbReference type="Proteomes" id="UP000782312"/>
    </source>
</evidence>
<keyword evidence="1" id="KW-0479">Metal-binding</keyword>
<proteinExistence type="predicted"/>
<evidence type="ECO:0000313" key="5">
    <source>
        <dbReference type="EMBL" id="MBI3128237.1"/>
    </source>
</evidence>
<evidence type="ECO:0000256" key="1">
    <source>
        <dbReference type="ARBA" id="ARBA00022723"/>
    </source>
</evidence>
<reference evidence="5" key="1">
    <citation type="submission" date="2020-07" db="EMBL/GenBank/DDBJ databases">
        <title>Huge and variable diversity of episymbiotic CPR bacteria and DPANN archaea in groundwater ecosystems.</title>
        <authorList>
            <person name="He C.Y."/>
            <person name="Keren R."/>
            <person name="Whittaker M."/>
            <person name="Farag I.F."/>
            <person name="Doudna J."/>
            <person name="Cate J.H.D."/>
            <person name="Banfield J.F."/>
        </authorList>
    </citation>
    <scope>NUCLEOTIDE SEQUENCE</scope>
    <source>
        <strain evidence="5">NC_groundwater_763_Ag_S-0.2um_68_21</strain>
    </source>
</reference>
<dbReference type="GO" id="GO:0050570">
    <property type="term" value="F:4-hydroxythreonine-4-phosphate dehydrogenase activity"/>
    <property type="evidence" value="ECO:0007669"/>
    <property type="project" value="UniProtKB-EC"/>
</dbReference>
<dbReference type="PANTHER" id="PTHR30004">
    <property type="entry name" value="4-HYDROXYTHREONINE-4-PHOSPHATE DEHYDROGENASE"/>
    <property type="match status" value="1"/>
</dbReference>
<protein>
    <submittedName>
        <fullName evidence="5">4-hydroxythreonine-4-phosphate dehydrogenase PdxA</fullName>
        <ecNumber evidence="5">1.1.1.262</ecNumber>
    </submittedName>
</protein>
<dbReference type="Gene3D" id="3.40.718.10">
    <property type="entry name" value="Isopropylmalate Dehydrogenase"/>
    <property type="match status" value="1"/>
</dbReference>
<feature type="region of interest" description="Disordered" evidence="4">
    <location>
        <begin position="1"/>
        <end position="26"/>
    </location>
</feature>
<sequence length="372" mass="39270">MRAGTRPAPTAASSGDMPSGGPMSQLPIIAVTMGDPAGVGPEVCLKAVRSPKVRRCCVPLIVGDLEVLRLHARKMRLPGRLAAVAPGGLPVKLGAEAPAPVLDLANVPPGERAFGEVRPALGRAAGEYVERAVKLVQEGACRAVATAPIQKEAFQAGGYNFPGHTEFLAHLTGGRPVMLLWHGRFRVAHVSTHLSLRAALRQVRRANIRRTGKIFADALRAYLGRPPRLGVAGLNPHAGEGGLFGREEIEEIAPAAGDLRAEGIDARGPESPDTIFAKLRGGLYDGVLAMYHDQGHIPGKLLCFRFDERGRGSVRGVNVTLGLPIVRTSVEHGTGFEIAGKGVADESSMVDAIVLAARLARGRGRGRGKEKM</sequence>
<accession>A0A932I1V3</accession>
<name>A0A932I1V3_UNCTE</name>
<dbReference type="Pfam" id="PF04166">
    <property type="entry name" value="PdxA"/>
    <property type="match status" value="1"/>
</dbReference>
<feature type="compositionally biased region" description="Low complexity" evidence="4">
    <location>
        <begin position="13"/>
        <end position="24"/>
    </location>
</feature>
<keyword evidence="3" id="KW-0520">NAD</keyword>
<dbReference type="GO" id="GO:0046872">
    <property type="term" value="F:metal ion binding"/>
    <property type="evidence" value="ECO:0007669"/>
    <property type="project" value="UniProtKB-KW"/>
</dbReference>
<evidence type="ECO:0000256" key="2">
    <source>
        <dbReference type="ARBA" id="ARBA00023002"/>
    </source>
</evidence>
<dbReference type="InterPro" id="IPR005255">
    <property type="entry name" value="PdxA_fam"/>
</dbReference>
<keyword evidence="2 5" id="KW-0560">Oxidoreductase</keyword>
<dbReference type="EC" id="1.1.1.262" evidence="5"/>
<gene>
    <name evidence="5" type="primary">pdxA</name>
    <name evidence="5" type="ORF">HYZ11_11580</name>
</gene>
<dbReference type="PANTHER" id="PTHR30004:SF6">
    <property type="entry name" value="D-THREONATE 4-PHOSPHATE DEHYDROGENASE"/>
    <property type="match status" value="1"/>
</dbReference>
<organism evidence="5 6">
    <name type="scientific">Tectimicrobiota bacterium</name>
    <dbReference type="NCBI Taxonomy" id="2528274"/>
    <lineage>
        <taxon>Bacteria</taxon>
        <taxon>Pseudomonadati</taxon>
        <taxon>Nitrospinota/Tectimicrobiota group</taxon>
        <taxon>Candidatus Tectimicrobiota</taxon>
    </lineage>
</organism>